<evidence type="ECO:0000313" key="6">
    <source>
        <dbReference type="Proteomes" id="UP000070352"/>
    </source>
</evidence>
<comment type="catalytic activity">
    <reaction evidence="3">
        <text>N-acetyl-D-muramate 6-phosphate + H2O = N-acetyl-D-glucosamine 6-phosphate + (R)-lactate</text>
        <dbReference type="Rhea" id="RHEA:26410"/>
        <dbReference type="ChEBI" id="CHEBI:15377"/>
        <dbReference type="ChEBI" id="CHEBI:16004"/>
        <dbReference type="ChEBI" id="CHEBI:57513"/>
        <dbReference type="ChEBI" id="CHEBI:58722"/>
        <dbReference type="EC" id="4.2.1.126"/>
    </reaction>
</comment>
<dbReference type="InterPro" id="IPR046348">
    <property type="entry name" value="SIS_dom_sf"/>
</dbReference>
<dbReference type="FunFam" id="3.40.50.10490:FF:000014">
    <property type="entry name" value="N-acetylmuramic acid 6-phosphate etherase"/>
    <property type="match status" value="1"/>
</dbReference>
<dbReference type="NCBIfam" id="NF003915">
    <property type="entry name" value="PRK05441.1"/>
    <property type="match status" value="1"/>
</dbReference>
<dbReference type="EC" id="4.2.1.126" evidence="3"/>
<comment type="similarity">
    <text evidence="3">Belongs to the GCKR-like family. MurNAc-6-P etherase subfamily.</text>
</comment>
<feature type="domain" description="SIS" evidence="4">
    <location>
        <begin position="55"/>
        <end position="218"/>
    </location>
</feature>
<dbReference type="GO" id="GO:0097367">
    <property type="term" value="F:carbohydrate derivative binding"/>
    <property type="evidence" value="ECO:0007669"/>
    <property type="project" value="InterPro"/>
</dbReference>
<comment type="caution">
    <text evidence="5">The sequence shown here is derived from an EMBL/GenBank/DDBJ whole genome shotgun (WGS) entry which is preliminary data.</text>
</comment>
<reference evidence="5 6" key="1">
    <citation type="submission" date="2016-02" db="EMBL/GenBank/DDBJ databases">
        <title>Draft Genome for Tepidibacillus decaturensis nov. sp. Strain Z9, an Anaerobic, Moderately Thermophilic and Heterotrophic Bacterium from Deep Subsurface of the Illinois Basin, USA.</title>
        <authorList>
            <person name="Dong Y."/>
            <person name="Chang J.Y."/>
            <person name="Sanford R."/>
            <person name="Fouke B.W."/>
        </authorList>
    </citation>
    <scope>NUCLEOTIDE SEQUENCE [LARGE SCALE GENOMIC DNA]</scope>
    <source>
        <strain evidence="5 6">Z9</strain>
    </source>
</reference>
<organism evidence="5 6">
    <name type="scientific">Tepidibacillus decaturensis</name>
    <dbReference type="NCBI Taxonomy" id="1413211"/>
    <lineage>
        <taxon>Bacteria</taxon>
        <taxon>Bacillati</taxon>
        <taxon>Bacillota</taxon>
        <taxon>Bacilli</taxon>
        <taxon>Bacillales</taxon>
        <taxon>Bacillaceae</taxon>
        <taxon>Tepidibacillus</taxon>
    </lineage>
</organism>
<dbReference type="SUPFAM" id="SSF53697">
    <property type="entry name" value="SIS domain"/>
    <property type="match status" value="1"/>
</dbReference>
<gene>
    <name evidence="3 5" type="primary">murQ</name>
    <name evidence="5" type="ORF">U473_09810</name>
</gene>
<feature type="active site" evidence="3">
    <location>
        <position position="114"/>
    </location>
</feature>
<dbReference type="PANTHER" id="PTHR10088">
    <property type="entry name" value="GLUCOKINASE REGULATORY PROTEIN"/>
    <property type="match status" value="1"/>
</dbReference>
<comment type="miscellaneous">
    <text evidence="3">A lyase-type mechanism (elimination/hydration) is suggested for the cleavage of the lactyl ether bond of MurNAc 6-phosphate, with the formation of an alpha,beta-unsaturated aldehyde intermediate with (E)-stereochemistry, followed by the syn addition of water to give product.</text>
</comment>
<protein>
    <recommendedName>
        <fullName evidence="3">N-acetylmuramic acid 6-phosphate etherase</fullName>
        <shortName evidence="3">MurNAc-6-P etherase</shortName>
        <ecNumber evidence="3">4.2.1.126</ecNumber>
    </recommendedName>
    <alternativeName>
        <fullName evidence="3">N-acetylmuramic acid 6-phosphate hydrolase</fullName>
    </alternativeName>
    <alternativeName>
        <fullName evidence="3">N-acetylmuramic acid 6-phosphate lyase</fullName>
    </alternativeName>
</protein>
<dbReference type="GO" id="GO:0016835">
    <property type="term" value="F:carbon-oxygen lyase activity"/>
    <property type="evidence" value="ECO:0007669"/>
    <property type="project" value="UniProtKB-UniRule"/>
</dbReference>
<dbReference type="RefSeq" id="WP_068725780.1">
    <property type="nucleotide sequence ID" value="NZ_LSKU01000001.1"/>
</dbReference>
<comment type="subunit">
    <text evidence="3">Homodimer.</text>
</comment>
<evidence type="ECO:0000256" key="1">
    <source>
        <dbReference type="ARBA" id="ARBA00023239"/>
    </source>
</evidence>
<dbReference type="STRING" id="1413211.U473_09810"/>
<dbReference type="HAMAP" id="MF_00068">
    <property type="entry name" value="MurQ"/>
    <property type="match status" value="1"/>
</dbReference>
<dbReference type="GO" id="GO:0046348">
    <property type="term" value="P:amino sugar catabolic process"/>
    <property type="evidence" value="ECO:0007669"/>
    <property type="project" value="InterPro"/>
</dbReference>
<dbReference type="Pfam" id="PF14555">
    <property type="entry name" value="UBA_4"/>
    <property type="match status" value="1"/>
</dbReference>
<evidence type="ECO:0000259" key="4">
    <source>
        <dbReference type="PROSITE" id="PS51464"/>
    </source>
</evidence>
<dbReference type="CDD" id="cd05007">
    <property type="entry name" value="SIS_Etherase"/>
    <property type="match status" value="1"/>
</dbReference>
<proteinExistence type="inferred from homology"/>
<comment type="function">
    <text evidence="3">Specifically catalyzes the cleavage of the D-lactyl ether substituent of MurNAc 6-phosphate, producing GlcNAc 6-phosphate and D-lactate.</text>
</comment>
<dbReference type="NCBIfam" id="NF009222">
    <property type="entry name" value="PRK12570.1"/>
    <property type="match status" value="1"/>
</dbReference>
<name>A0A135L5H5_9BACI</name>
<dbReference type="Gene3D" id="3.40.50.10490">
    <property type="entry name" value="Glucose-6-phosphate isomerase like protein, domain 1"/>
    <property type="match status" value="1"/>
</dbReference>
<dbReference type="UniPathway" id="UPA00342"/>
<dbReference type="Pfam" id="PF22645">
    <property type="entry name" value="GKRP_SIS_N"/>
    <property type="match status" value="1"/>
</dbReference>
<dbReference type="NCBIfam" id="TIGR00274">
    <property type="entry name" value="N-acetylmuramic acid 6-phosphate etherase"/>
    <property type="match status" value="1"/>
</dbReference>
<feature type="active site" description="Proton donor" evidence="3">
    <location>
        <position position="83"/>
    </location>
</feature>
<dbReference type="Proteomes" id="UP000070352">
    <property type="component" value="Unassembled WGS sequence"/>
</dbReference>
<dbReference type="InterPro" id="IPR040190">
    <property type="entry name" value="MURQ/GCKR"/>
</dbReference>
<dbReference type="PROSITE" id="PS51464">
    <property type="entry name" value="SIS"/>
    <property type="match status" value="1"/>
</dbReference>
<dbReference type="EMBL" id="LSKU01000001">
    <property type="protein sequence ID" value="KXG44265.1"/>
    <property type="molecule type" value="Genomic_DNA"/>
</dbReference>
<dbReference type="AlphaFoldDB" id="A0A135L5H5"/>
<dbReference type="Gene3D" id="1.10.8.10">
    <property type="entry name" value="DNA helicase RuvA subunit, C-terminal domain"/>
    <property type="match status" value="1"/>
</dbReference>
<dbReference type="InterPro" id="IPR001347">
    <property type="entry name" value="SIS_dom"/>
</dbReference>
<dbReference type="Pfam" id="PF20741">
    <property type="entry name" value="GKRP-like_C"/>
    <property type="match status" value="1"/>
</dbReference>
<dbReference type="GO" id="GO:0016803">
    <property type="term" value="F:ether hydrolase activity"/>
    <property type="evidence" value="ECO:0007669"/>
    <property type="project" value="TreeGrafter"/>
</dbReference>
<dbReference type="GO" id="GO:0009254">
    <property type="term" value="P:peptidoglycan turnover"/>
    <property type="evidence" value="ECO:0007669"/>
    <property type="project" value="TreeGrafter"/>
</dbReference>
<dbReference type="OrthoDB" id="9813395at2"/>
<keyword evidence="6" id="KW-1185">Reference proteome</keyword>
<evidence type="ECO:0000256" key="3">
    <source>
        <dbReference type="HAMAP-Rule" id="MF_00068"/>
    </source>
</evidence>
<comment type="pathway">
    <text evidence="3">Amino-sugar metabolism; N-acetylmuramate degradation.</text>
</comment>
<evidence type="ECO:0000256" key="2">
    <source>
        <dbReference type="ARBA" id="ARBA00023277"/>
    </source>
</evidence>
<dbReference type="PANTHER" id="PTHR10088:SF4">
    <property type="entry name" value="GLUCOKINASE REGULATORY PROTEIN"/>
    <property type="match status" value="1"/>
</dbReference>
<keyword evidence="2 3" id="KW-0119">Carbohydrate metabolism</keyword>
<dbReference type="GO" id="GO:0097173">
    <property type="term" value="P:N-acetylmuramic acid catabolic process"/>
    <property type="evidence" value="ECO:0007669"/>
    <property type="project" value="UniProtKB-UniPathway"/>
</dbReference>
<accession>A0A135L5H5</accession>
<evidence type="ECO:0000313" key="5">
    <source>
        <dbReference type="EMBL" id="KXG44265.1"/>
    </source>
</evidence>
<keyword evidence="1 3" id="KW-0456">Lyase</keyword>
<dbReference type="CDD" id="cd14273">
    <property type="entry name" value="UBA_TAP-C_like"/>
    <property type="match status" value="1"/>
</dbReference>
<sequence length="304" mass="33556">MEEKKTITEQSNQKSLRIDEMSSLEIITLMAEGDKKIYEAIEKTLPTVAKSVDAIVERWQKGGRCFVVGAGTSGRLGVLDSVELIPTFSIEPGRWIGLIAGGYEAMWTPLEENEDDEKQVVEELQGYLISANDVIIGVSASGTTPYVLSALDFGNKIGALTISISCNEKTPASKFSLFGIEAVVGPEVIRGSTRLKAGTAQKMILNMISTATMVRLGKVYQNQMVDMQLINKKLVKRAISTLMDLTNLSEFEAKDLLEQSEYHLKTAIFVALTQGSKEQAQYYLSQSNGRLKEAIHRFFNTNLK</sequence>
<dbReference type="InterPro" id="IPR005488">
    <property type="entry name" value="Etherase_MurQ"/>
</dbReference>